<keyword evidence="1" id="KW-0418">Kinase</keyword>
<dbReference type="Gene3D" id="1.10.510.10">
    <property type="entry name" value="Transferase(Phosphotransferase) domain 1"/>
    <property type="match status" value="1"/>
</dbReference>
<dbReference type="PANTHER" id="PTHR12149:SF8">
    <property type="entry name" value="PROTEIN-RIBULOSAMINE 3-KINASE"/>
    <property type="match status" value="1"/>
</dbReference>
<organism evidence="2 3">
    <name type="scientific">Motilibacter deserti</name>
    <dbReference type="NCBI Taxonomy" id="2714956"/>
    <lineage>
        <taxon>Bacteria</taxon>
        <taxon>Bacillati</taxon>
        <taxon>Actinomycetota</taxon>
        <taxon>Actinomycetes</taxon>
        <taxon>Motilibacterales</taxon>
        <taxon>Motilibacteraceae</taxon>
        <taxon>Motilibacter</taxon>
    </lineage>
</organism>
<gene>
    <name evidence="2" type="ORF">G9H71_15105</name>
</gene>
<dbReference type="Pfam" id="PF03881">
    <property type="entry name" value="Fructosamin_kin"/>
    <property type="match status" value="1"/>
</dbReference>
<reference evidence="2 3" key="1">
    <citation type="submission" date="2020-03" db="EMBL/GenBank/DDBJ databases">
        <title>Two novel Motilibacter sp.</title>
        <authorList>
            <person name="Liu S."/>
        </authorList>
    </citation>
    <scope>NUCLEOTIDE SEQUENCE [LARGE SCALE GENOMIC DNA]</scope>
    <source>
        <strain evidence="2 3">E257</strain>
    </source>
</reference>
<accession>A0ABX0GW04</accession>
<evidence type="ECO:0000256" key="1">
    <source>
        <dbReference type="PIRNR" id="PIRNR006221"/>
    </source>
</evidence>
<comment type="similarity">
    <text evidence="1">Belongs to the fructosamine kinase family.</text>
</comment>
<dbReference type="EMBL" id="JAANNP010000016">
    <property type="protein sequence ID" value="NHC15116.1"/>
    <property type="molecule type" value="Genomic_DNA"/>
</dbReference>
<dbReference type="Gene3D" id="3.30.200.20">
    <property type="entry name" value="Phosphorylase Kinase, domain 1"/>
    <property type="match status" value="1"/>
</dbReference>
<proteinExistence type="inferred from homology"/>
<dbReference type="Proteomes" id="UP000800981">
    <property type="component" value="Unassembled WGS sequence"/>
</dbReference>
<dbReference type="Gene3D" id="1.20.1270.240">
    <property type="match status" value="1"/>
</dbReference>
<evidence type="ECO:0000313" key="2">
    <source>
        <dbReference type="EMBL" id="NHC15116.1"/>
    </source>
</evidence>
<keyword evidence="3" id="KW-1185">Reference proteome</keyword>
<protein>
    <submittedName>
        <fullName evidence="2">Phosphotransferase</fullName>
    </submittedName>
</protein>
<dbReference type="PANTHER" id="PTHR12149">
    <property type="entry name" value="FRUCTOSAMINE 3 KINASE-RELATED PROTEIN"/>
    <property type="match status" value="1"/>
</dbReference>
<keyword evidence="1" id="KW-0808">Transferase</keyword>
<comment type="caution">
    <text evidence="2">The sequence shown here is derived from an EMBL/GenBank/DDBJ whole genome shotgun (WGS) entry which is preliminary data.</text>
</comment>
<dbReference type="InterPro" id="IPR011009">
    <property type="entry name" value="Kinase-like_dom_sf"/>
</dbReference>
<dbReference type="InterPro" id="IPR016477">
    <property type="entry name" value="Fructo-/Ketosamine-3-kinase"/>
</dbReference>
<sequence>MAVEGLRPVPGGDVCRAYQVRLADGRTVFGKTRPAAPAEFFAVEAAGLRRLAAAGGVPVPEVLGADDDVLVLEWVEPGPPTAPAAERLGRELAATHAAQAASYGADRDGWIGPLPLDNSPTVGWAEFYAARRVEPFLRRAVQDGAVGAEDARDVERALDRIAVLAGPPEPPATVHGDLWSGNVLWGADGRARLVDPAAHGGHRETDLAMLALFGAPLLDRVLAAYAEAAPLAPGWRGRVPLHQLHPLLVHAVLFGPAYGARAGAAARAALRG</sequence>
<dbReference type="SUPFAM" id="SSF56112">
    <property type="entry name" value="Protein kinase-like (PK-like)"/>
    <property type="match status" value="1"/>
</dbReference>
<name>A0ABX0GW04_9ACTN</name>
<evidence type="ECO:0000313" key="3">
    <source>
        <dbReference type="Proteomes" id="UP000800981"/>
    </source>
</evidence>
<dbReference type="PIRSF" id="PIRSF006221">
    <property type="entry name" value="Ketosamine-3-kinase"/>
    <property type="match status" value="1"/>
</dbReference>